<proteinExistence type="predicted"/>
<name>A0ACC3CCJ7_PYRYE</name>
<dbReference type="Proteomes" id="UP000798662">
    <property type="component" value="Chromosome 3"/>
</dbReference>
<protein>
    <submittedName>
        <fullName evidence="1">Uncharacterized protein</fullName>
    </submittedName>
</protein>
<reference evidence="1" key="1">
    <citation type="submission" date="2019-11" db="EMBL/GenBank/DDBJ databases">
        <title>Nori genome reveals adaptations in red seaweeds to the harsh intertidal environment.</title>
        <authorList>
            <person name="Wang D."/>
            <person name="Mao Y."/>
        </authorList>
    </citation>
    <scope>NUCLEOTIDE SEQUENCE</scope>
    <source>
        <tissue evidence="1">Gametophyte</tissue>
    </source>
</reference>
<organism evidence="1 2">
    <name type="scientific">Pyropia yezoensis</name>
    <name type="common">Susabi-nori</name>
    <name type="synonym">Porphyra yezoensis</name>
    <dbReference type="NCBI Taxonomy" id="2788"/>
    <lineage>
        <taxon>Eukaryota</taxon>
        <taxon>Rhodophyta</taxon>
        <taxon>Bangiophyceae</taxon>
        <taxon>Bangiales</taxon>
        <taxon>Bangiaceae</taxon>
        <taxon>Pyropia</taxon>
    </lineage>
</organism>
<accession>A0ACC3CCJ7</accession>
<comment type="caution">
    <text evidence="1">The sequence shown here is derived from an EMBL/GenBank/DDBJ whole genome shotgun (WGS) entry which is preliminary data.</text>
</comment>
<evidence type="ECO:0000313" key="1">
    <source>
        <dbReference type="EMBL" id="KAK1867991.1"/>
    </source>
</evidence>
<sequence>MDAHGDHMFVEALAYSPSGSDDDSGFGPSPLTPPASPRAAAAAAAAEVTAAATAAAPTVTPPPAVFKQGHYTPAPLGAPVGPRRPYPPLSHDPNTQGSHSCGCTTFTNTTGVAAAAVCPTDAHGCSSDVCPPPHSAPPPPPLWDDRDVRAVERTASAWMRSALATGATTAALLRLDGGAPFAAGVAVAAAAAVGVGAWRRSVNAAAVCKWEVRPAGWVVWGLAVGGGVLVLAGGLVIGGVAA</sequence>
<gene>
    <name evidence="1" type="ORF">I4F81_010488</name>
</gene>
<evidence type="ECO:0000313" key="2">
    <source>
        <dbReference type="Proteomes" id="UP000798662"/>
    </source>
</evidence>
<keyword evidence="2" id="KW-1185">Reference proteome</keyword>
<dbReference type="EMBL" id="CM020620">
    <property type="protein sequence ID" value="KAK1867991.1"/>
    <property type="molecule type" value="Genomic_DNA"/>
</dbReference>